<keyword evidence="2" id="KW-0540">Nuclease</keyword>
<dbReference type="GO" id="GO:0004518">
    <property type="term" value="F:nuclease activity"/>
    <property type="evidence" value="ECO:0007669"/>
    <property type="project" value="UniProtKB-KW"/>
</dbReference>
<evidence type="ECO:0000313" key="5">
    <source>
        <dbReference type="EMBL" id="KKM67312.1"/>
    </source>
</evidence>
<dbReference type="EMBL" id="LAZR01010370">
    <property type="protein sequence ID" value="KKM67312.1"/>
    <property type="molecule type" value="Genomic_DNA"/>
</dbReference>
<dbReference type="Pfam" id="PF08774">
    <property type="entry name" value="VRR_NUC"/>
    <property type="match status" value="1"/>
</dbReference>
<organism evidence="5">
    <name type="scientific">marine sediment metagenome</name>
    <dbReference type="NCBI Taxonomy" id="412755"/>
    <lineage>
        <taxon>unclassified sequences</taxon>
        <taxon>metagenomes</taxon>
        <taxon>ecological metagenomes</taxon>
    </lineage>
</organism>
<reference evidence="5" key="1">
    <citation type="journal article" date="2015" name="Nature">
        <title>Complex archaea that bridge the gap between prokaryotes and eukaryotes.</title>
        <authorList>
            <person name="Spang A."/>
            <person name="Saw J.H."/>
            <person name="Jorgensen S.L."/>
            <person name="Zaremba-Niedzwiedzka K."/>
            <person name="Martijn J."/>
            <person name="Lind A.E."/>
            <person name="van Eijk R."/>
            <person name="Schleper C."/>
            <person name="Guy L."/>
            <person name="Ettema T.J."/>
        </authorList>
    </citation>
    <scope>NUCLEOTIDE SEQUENCE</scope>
</reference>
<accession>A0A0F9MDS9</accession>
<dbReference type="AlphaFoldDB" id="A0A0F9MDS9"/>
<evidence type="ECO:0000259" key="4">
    <source>
        <dbReference type="SMART" id="SM00990"/>
    </source>
</evidence>
<evidence type="ECO:0000256" key="2">
    <source>
        <dbReference type="ARBA" id="ARBA00022722"/>
    </source>
</evidence>
<dbReference type="InterPro" id="IPR014883">
    <property type="entry name" value="VRR_NUC"/>
</dbReference>
<evidence type="ECO:0000256" key="3">
    <source>
        <dbReference type="ARBA" id="ARBA00022801"/>
    </source>
</evidence>
<protein>
    <recommendedName>
        <fullName evidence="4">VRR-NUC domain-containing protein</fullName>
    </recommendedName>
</protein>
<feature type="domain" description="VRR-NUC" evidence="4">
    <location>
        <begin position="1"/>
        <end position="97"/>
    </location>
</feature>
<gene>
    <name evidence="5" type="ORF">LCGC14_1472380</name>
</gene>
<dbReference type="SMART" id="SM00990">
    <property type="entry name" value="VRR_NUC"/>
    <property type="match status" value="1"/>
</dbReference>
<evidence type="ECO:0000256" key="1">
    <source>
        <dbReference type="ARBA" id="ARBA00001946"/>
    </source>
</evidence>
<dbReference type="GO" id="GO:0003676">
    <property type="term" value="F:nucleic acid binding"/>
    <property type="evidence" value="ECO:0007669"/>
    <property type="project" value="InterPro"/>
</dbReference>
<dbReference type="InterPro" id="IPR011856">
    <property type="entry name" value="tRNA_endonuc-like_dom_sf"/>
</dbReference>
<sequence>MRELQLHFAVADYLRRVLPAYIPWTHFPSGELRDKRTAAKLKHMGLAKGWPDFIVLTNPVIFIELKSDKGRMSQSQKDFAVLAQEAGHRYFVARDLPTIESALQKFGVKLAGVLA</sequence>
<proteinExistence type="predicted"/>
<dbReference type="Gene3D" id="3.40.1350.10">
    <property type="match status" value="1"/>
</dbReference>
<name>A0A0F9MDS9_9ZZZZ</name>
<keyword evidence="3" id="KW-0378">Hydrolase</keyword>
<comment type="caution">
    <text evidence="5">The sequence shown here is derived from an EMBL/GenBank/DDBJ whole genome shotgun (WGS) entry which is preliminary data.</text>
</comment>
<comment type="cofactor">
    <cofactor evidence="1">
        <name>Mg(2+)</name>
        <dbReference type="ChEBI" id="CHEBI:18420"/>
    </cofactor>
</comment>
<dbReference type="GO" id="GO:0016788">
    <property type="term" value="F:hydrolase activity, acting on ester bonds"/>
    <property type="evidence" value="ECO:0007669"/>
    <property type="project" value="InterPro"/>
</dbReference>